<sequence length="205" mass="23142">MSFYEYWCEQYDPQPVGNVELNTEHVAQRNEWVVFFKLIAASLMAAGLFWLPFHFLPLTGWHSVVVAAGIALIYVGLAFFFIPEANTDNLGWVGGMVDDPFHISDDWNRSLMFFNAVLGPGRFIAGTMLDVACLLGVTQSDPIPMTDQYYRQQMGYADDYTTANATMIELPIQQDEIAASDISREEANQKRYGLSSARFLINDDE</sequence>
<accession>A0A2S8F659</accession>
<evidence type="ECO:0000256" key="1">
    <source>
        <dbReference type="SAM" id="Phobius"/>
    </source>
</evidence>
<feature type="transmembrane region" description="Helical" evidence="1">
    <location>
        <begin position="59"/>
        <end position="82"/>
    </location>
</feature>
<dbReference type="OrthoDB" id="268869at2"/>
<gene>
    <name evidence="2" type="ORF">C5Y96_19165</name>
</gene>
<evidence type="ECO:0000313" key="3">
    <source>
        <dbReference type="Proteomes" id="UP000240009"/>
    </source>
</evidence>
<proteinExistence type="predicted"/>
<comment type="caution">
    <text evidence="2">The sequence shown here is derived from an EMBL/GenBank/DDBJ whole genome shotgun (WGS) entry which is preliminary data.</text>
</comment>
<dbReference type="RefSeq" id="WP_105356632.1">
    <property type="nucleotide sequence ID" value="NZ_PUIA01000057.1"/>
</dbReference>
<name>A0A2S8F659_9BACT</name>
<protein>
    <submittedName>
        <fullName evidence="2">Uncharacterized protein</fullName>
    </submittedName>
</protein>
<dbReference type="EMBL" id="PUIA01000057">
    <property type="protein sequence ID" value="PQO27648.1"/>
    <property type="molecule type" value="Genomic_DNA"/>
</dbReference>
<evidence type="ECO:0000313" key="2">
    <source>
        <dbReference type="EMBL" id="PQO27648.1"/>
    </source>
</evidence>
<keyword evidence="1" id="KW-0472">Membrane</keyword>
<feature type="transmembrane region" description="Helical" evidence="1">
    <location>
        <begin position="32"/>
        <end position="53"/>
    </location>
</feature>
<reference evidence="2 3" key="1">
    <citation type="submission" date="2018-02" db="EMBL/GenBank/DDBJ databases">
        <title>Comparative genomes isolates from brazilian mangrove.</title>
        <authorList>
            <person name="Araujo J.E."/>
            <person name="Taketani R.G."/>
            <person name="Silva M.C.P."/>
            <person name="Loureco M.V."/>
            <person name="Andreote F.D."/>
        </authorList>
    </citation>
    <scope>NUCLEOTIDE SEQUENCE [LARGE SCALE GENOMIC DNA]</scope>
    <source>
        <strain evidence="2 3">HEX-2 MGV</strain>
    </source>
</reference>
<dbReference type="Proteomes" id="UP000240009">
    <property type="component" value="Unassembled WGS sequence"/>
</dbReference>
<organism evidence="2 3">
    <name type="scientific">Blastopirellula marina</name>
    <dbReference type="NCBI Taxonomy" id="124"/>
    <lineage>
        <taxon>Bacteria</taxon>
        <taxon>Pseudomonadati</taxon>
        <taxon>Planctomycetota</taxon>
        <taxon>Planctomycetia</taxon>
        <taxon>Pirellulales</taxon>
        <taxon>Pirellulaceae</taxon>
        <taxon>Blastopirellula</taxon>
    </lineage>
</organism>
<keyword evidence="1" id="KW-0812">Transmembrane</keyword>
<keyword evidence="1" id="KW-1133">Transmembrane helix</keyword>
<dbReference type="AlphaFoldDB" id="A0A2S8F659"/>